<proteinExistence type="predicted"/>
<accession>A0ABU0FK41</accession>
<organism evidence="1 2">
    <name type="scientific">Labrys monachus</name>
    <dbReference type="NCBI Taxonomy" id="217067"/>
    <lineage>
        <taxon>Bacteria</taxon>
        <taxon>Pseudomonadati</taxon>
        <taxon>Pseudomonadota</taxon>
        <taxon>Alphaproteobacteria</taxon>
        <taxon>Hyphomicrobiales</taxon>
        <taxon>Xanthobacteraceae</taxon>
        <taxon>Labrys</taxon>
    </lineage>
</organism>
<protein>
    <submittedName>
        <fullName evidence="1">Uncharacterized protein</fullName>
    </submittedName>
</protein>
<dbReference type="RefSeq" id="WP_307431592.1">
    <property type="nucleotide sequence ID" value="NZ_JAUSVK010000001.1"/>
</dbReference>
<comment type="caution">
    <text evidence="1">The sequence shown here is derived from an EMBL/GenBank/DDBJ whole genome shotgun (WGS) entry which is preliminary data.</text>
</comment>
<gene>
    <name evidence="1" type="ORF">J3R73_004276</name>
</gene>
<reference evidence="1 2" key="1">
    <citation type="submission" date="2023-07" db="EMBL/GenBank/DDBJ databases">
        <title>Genomic Encyclopedia of Type Strains, Phase IV (KMG-IV): sequencing the most valuable type-strain genomes for metagenomic binning, comparative biology and taxonomic classification.</title>
        <authorList>
            <person name="Goeker M."/>
        </authorList>
    </citation>
    <scope>NUCLEOTIDE SEQUENCE [LARGE SCALE GENOMIC DNA]</scope>
    <source>
        <strain evidence="1 2">DSM 5896</strain>
    </source>
</reference>
<dbReference type="EMBL" id="JAUSVK010000001">
    <property type="protein sequence ID" value="MDQ0394484.1"/>
    <property type="molecule type" value="Genomic_DNA"/>
</dbReference>
<keyword evidence="2" id="KW-1185">Reference proteome</keyword>
<sequence length="99" mass="10992">MADRQAAAIADMDQASFDFGPDDRLVALQQRLPEAHGMRSGAEDGAFDRRRSPTLVCRRKQTMYAIFSAGTERVDLSGAFFNLTESSRISKPHSNNDLE</sequence>
<name>A0ABU0FK41_9HYPH</name>
<evidence type="ECO:0000313" key="2">
    <source>
        <dbReference type="Proteomes" id="UP001237448"/>
    </source>
</evidence>
<evidence type="ECO:0000313" key="1">
    <source>
        <dbReference type="EMBL" id="MDQ0394484.1"/>
    </source>
</evidence>
<dbReference type="Proteomes" id="UP001237448">
    <property type="component" value="Unassembled WGS sequence"/>
</dbReference>